<dbReference type="GO" id="GO:0004828">
    <property type="term" value="F:serine-tRNA ligase activity"/>
    <property type="evidence" value="ECO:0007669"/>
    <property type="project" value="InterPro"/>
</dbReference>
<dbReference type="InterPro" id="IPR042103">
    <property type="entry name" value="SerRS_1_N_sf"/>
</dbReference>
<dbReference type="AlphaFoldDB" id="A0A1I7TDD3"/>
<proteinExistence type="predicted"/>
<dbReference type="GO" id="GO:0005524">
    <property type="term" value="F:ATP binding"/>
    <property type="evidence" value="ECO:0007669"/>
    <property type="project" value="InterPro"/>
</dbReference>
<dbReference type="InterPro" id="IPR015866">
    <property type="entry name" value="Ser-tRNA-synth_1_N"/>
</dbReference>
<keyword evidence="2" id="KW-1185">Reference proteome</keyword>
<reference evidence="3" key="1">
    <citation type="submission" date="2016-11" db="UniProtKB">
        <authorList>
            <consortium name="WormBaseParasite"/>
        </authorList>
    </citation>
    <scope>IDENTIFICATION</scope>
</reference>
<dbReference type="Gene3D" id="3.30.930.10">
    <property type="entry name" value="Bira Bifunctional Protein, Domain 2"/>
    <property type="match status" value="1"/>
</dbReference>
<evidence type="ECO:0000313" key="2">
    <source>
        <dbReference type="Proteomes" id="UP000095282"/>
    </source>
</evidence>
<dbReference type="SUPFAM" id="SSF46589">
    <property type="entry name" value="tRNA-binding arm"/>
    <property type="match status" value="1"/>
</dbReference>
<dbReference type="WBParaSite" id="Csp11.Scaffold585.g4818.t1">
    <property type="protein sequence ID" value="Csp11.Scaffold585.g4818.t1"/>
    <property type="gene ID" value="Csp11.Scaffold585.g4818"/>
</dbReference>
<evidence type="ECO:0000259" key="1">
    <source>
        <dbReference type="Pfam" id="PF02403"/>
    </source>
</evidence>
<dbReference type="Pfam" id="PF02403">
    <property type="entry name" value="Seryl_tRNA_N"/>
    <property type="match status" value="1"/>
</dbReference>
<dbReference type="STRING" id="1561998.A0A1I7TDD3"/>
<dbReference type="InterPro" id="IPR010978">
    <property type="entry name" value="tRNA-bd_arm"/>
</dbReference>
<protein>
    <submittedName>
        <fullName evidence="3">Seryl_tRNA_N domain-containing protein</fullName>
    </submittedName>
</protein>
<dbReference type="PANTHER" id="PTHR11778">
    <property type="entry name" value="SERYL-TRNA SYNTHETASE"/>
    <property type="match status" value="1"/>
</dbReference>
<dbReference type="InterPro" id="IPR045864">
    <property type="entry name" value="aa-tRNA-synth_II/BPL/LPL"/>
</dbReference>
<organism evidence="2 3">
    <name type="scientific">Caenorhabditis tropicalis</name>
    <dbReference type="NCBI Taxonomy" id="1561998"/>
    <lineage>
        <taxon>Eukaryota</taxon>
        <taxon>Metazoa</taxon>
        <taxon>Ecdysozoa</taxon>
        <taxon>Nematoda</taxon>
        <taxon>Chromadorea</taxon>
        <taxon>Rhabditida</taxon>
        <taxon>Rhabditina</taxon>
        <taxon>Rhabditomorpha</taxon>
        <taxon>Rhabditoidea</taxon>
        <taxon>Rhabditidae</taxon>
        <taxon>Peloderinae</taxon>
        <taxon>Caenorhabditis</taxon>
    </lineage>
</organism>
<sequence length="195" mass="22143">MVLDIDLFRVEKGGNPEIIRKSQRDRYKDVKLVDEVIEWDEKWRKERFVADQLNRQKNAISKAIGEKMKKKEPQGTDDTVSDDIVARLADLKLDELSQLTVVQLKKLRLVLDEKSVQTAAAVVAHENARHEKLVQIGNLLHESVVVSDNEDNNKVERTFGDLTTVKKYSHVDLVVMVDGFDGERGTVVAGGRGYF</sequence>
<accession>A0A1I7TDD3</accession>
<evidence type="ECO:0000313" key="3">
    <source>
        <dbReference type="WBParaSite" id="Csp11.Scaffold585.g4818.t1"/>
    </source>
</evidence>
<dbReference type="InterPro" id="IPR002317">
    <property type="entry name" value="Ser-tRNA-ligase_type_1"/>
</dbReference>
<dbReference type="eggNOG" id="KOG2509">
    <property type="taxonomic scope" value="Eukaryota"/>
</dbReference>
<dbReference type="GO" id="GO:0006434">
    <property type="term" value="P:seryl-tRNA aminoacylation"/>
    <property type="evidence" value="ECO:0007669"/>
    <property type="project" value="InterPro"/>
</dbReference>
<name>A0A1I7TDD3_9PELO</name>
<dbReference type="Proteomes" id="UP000095282">
    <property type="component" value="Unplaced"/>
</dbReference>
<feature type="domain" description="Serine-tRNA synthetase type1 N-terminal" evidence="1">
    <location>
        <begin position="2"/>
        <end position="100"/>
    </location>
</feature>
<dbReference type="Gene3D" id="1.10.287.40">
    <property type="entry name" value="Serine-tRNA synthetase, tRNA binding domain"/>
    <property type="match status" value="1"/>
</dbReference>
<dbReference type="FunFam" id="1.10.287.40:FF:000002">
    <property type="entry name" value="Serine--tRNA ligase, cytoplasmic"/>
    <property type="match status" value="1"/>
</dbReference>